<gene>
    <name evidence="2" type="ORF">MFFC18_49440</name>
</gene>
<proteinExistence type="predicted"/>
<keyword evidence="1" id="KW-0812">Transmembrane</keyword>
<dbReference type="STRING" id="980251.GCA_001642875_04921"/>
<dbReference type="Proteomes" id="UP000322214">
    <property type="component" value="Chromosome"/>
</dbReference>
<protein>
    <submittedName>
        <fullName evidence="2">Uncharacterized protein</fullName>
    </submittedName>
</protein>
<dbReference type="RefSeq" id="WP_238381180.1">
    <property type="nucleotide sequence ID" value="NZ_CP042912.1"/>
</dbReference>
<dbReference type="EMBL" id="CP042912">
    <property type="protein sequence ID" value="QEG25021.1"/>
    <property type="molecule type" value="Genomic_DNA"/>
</dbReference>
<evidence type="ECO:0000313" key="3">
    <source>
        <dbReference type="Proteomes" id="UP000322214"/>
    </source>
</evidence>
<evidence type="ECO:0000256" key="1">
    <source>
        <dbReference type="SAM" id="Phobius"/>
    </source>
</evidence>
<evidence type="ECO:0000313" key="2">
    <source>
        <dbReference type="EMBL" id="QEG25021.1"/>
    </source>
</evidence>
<keyword evidence="1" id="KW-1133">Transmembrane helix</keyword>
<dbReference type="KEGG" id="mff:MFFC18_49440"/>
<dbReference type="Gene3D" id="2.50.20.10">
    <property type="entry name" value="Lipoprotein localisation LolA/LolB/LppX"/>
    <property type="match status" value="1"/>
</dbReference>
<feature type="transmembrane region" description="Helical" evidence="1">
    <location>
        <begin position="95"/>
        <end position="114"/>
    </location>
</feature>
<dbReference type="AlphaFoldDB" id="A0A5B9PR97"/>
<name>A0A5B9PR97_9BACT</name>
<sequence>MSDPANNRVNDLLSAWHDGPANATEFGDKRLLDEASQSVADSLLVHGLLMDAGRREADRAEDRVGSVMSHIDSGFASEASHPILANTRQPRRRQFAILTWSVAIATVVMLMFVFSSPDQSVSSAMESLEKIVEAASKKIDRTYSVRLVEEYARGQRPGNLPADLRSRKAKDQIDGATLYVRGANQYVMTTMLDSGEKRTIGCDGSQSWAMRENGPVHVSSDIERFRGGLPGGQQDIPFLNLQNHLSQLQTGYEIEMGKQQETVAGVVLSQLIGARKSRDVRGPKQIEIWFDSSTGTVHQMLLDGLPRGRGGPKSVMLELTDLSRLPDGFFSHTSHHEPGRRIKSD</sequence>
<keyword evidence="3" id="KW-1185">Reference proteome</keyword>
<keyword evidence="1" id="KW-0472">Membrane</keyword>
<accession>A0A5B9PR97</accession>
<organism evidence="2 3">
    <name type="scientific">Mariniblastus fucicola</name>
    <dbReference type="NCBI Taxonomy" id="980251"/>
    <lineage>
        <taxon>Bacteria</taxon>
        <taxon>Pseudomonadati</taxon>
        <taxon>Planctomycetota</taxon>
        <taxon>Planctomycetia</taxon>
        <taxon>Pirellulales</taxon>
        <taxon>Pirellulaceae</taxon>
        <taxon>Mariniblastus</taxon>
    </lineage>
</organism>
<reference evidence="2 3" key="1">
    <citation type="submission" date="2019-08" db="EMBL/GenBank/DDBJ databases">
        <title>Deep-cultivation of Planctomycetes and their phenomic and genomic characterization uncovers novel biology.</title>
        <authorList>
            <person name="Wiegand S."/>
            <person name="Jogler M."/>
            <person name="Boedeker C."/>
            <person name="Pinto D."/>
            <person name="Vollmers J."/>
            <person name="Rivas-Marin E."/>
            <person name="Kohn T."/>
            <person name="Peeters S.H."/>
            <person name="Heuer A."/>
            <person name="Rast P."/>
            <person name="Oberbeckmann S."/>
            <person name="Bunk B."/>
            <person name="Jeske O."/>
            <person name="Meyerdierks A."/>
            <person name="Storesund J.E."/>
            <person name="Kallscheuer N."/>
            <person name="Luecker S."/>
            <person name="Lage O.M."/>
            <person name="Pohl T."/>
            <person name="Merkel B.J."/>
            <person name="Hornburger P."/>
            <person name="Mueller R.-W."/>
            <person name="Bruemmer F."/>
            <person name="Labrenz M."/>
            <person name="Spormann A.M."/>
            <person name="Op den Camp H."/>
            <person name="Overmann J."/>
            <person name="Amann R."/>
            <person name="Jetten M.S.M."/>
            <person name="Mascher T."/>
            <person name="Medema M.H."/>
            <person name="Devos D.P."/>
            <person name="Kaster A.-K."/>
            <person name="Ovreas L."/>
            <person name="Rohde M."/>
            <person name="Galperin M.Y."/>
            <person name="Jogler C."/>
        </authorList>
    </citation>
    <scope>NUCLEOTIDE SEQUENCE [LARGE SCALE GENOMIC DNA]</scope>
    <source>
        <strain evidence="2 3">FC18</strain>
    </source>
</reference>